<dbReference type="eggNOG" id="ENOG502Z7ZS">
    <property type="taxonomic scope" value="Bacteria"/>
</dbReference>
<comment type="caution">
    <text evidence="1">The sequence shown here is derived from an EMBL/GenBank/DDBJ whole genome shotgun (WGS) entry which is preliminary data.</text>
</comment>
<accession>M5EMF8</accession>
<dbReference type="AlphaFoldDB" id="M5EMF8"/>
<reference evidence="1 2" key="1">
    <citation type="submission" date="2013-02" db="EMBL/GenBank/DDBJ databases">
        <authorList>
            <person name="Genoscope - CEA"/>
        </authorList>
    </citation>
    <scope>NUCLEOTIDE SEQUENCE [LARGE SCALE GENOMIC DNA]</scope>
    <source>
        <strain evidence="1 2">STM 2683</strain>
    </source>
</reference>
<dbReference type="Pfam" id="PF11927">
    <property type="entry name" value="HODM_asu-like"/>
    <property type="match status" value="1"/>
</dbReference>
<proteinExistence type="predicted"/>
<organism evidence="1 2">
    <name type="scientific">Mesorhizobium metallidurans STM 2683</name>
    <dbReference type="NCBI Taxonomy" id="1297569"/>
    <lineage>
        <taxon>Bacteria</taxon>
        <taxon>Pseudomonadati</taxon>
        <taxon>Pseudomonadota</taxon>
        <taxon>Alphaproteobacteria</taxon>
        <taxon>Hyphomicrobiales</taxon>
        <taxon>Phyllobacteriaceae</taxon>
        <taxon>Mesorhizobium</taxon>
    </lineage>
</organism>
<dbReference type="InterPro" id="IPR021848">
    <property type="entry name" value="HODM_asu-like"/>
</dbReference>
<evidence type="ECO:0000313" key="2">
    <source>
        <dbReference type="Proteomes" id="UP000012062"/>
    </source>
</evidence>
<sequence>MSIPTHTPYDGSSKLFSIGLKPLDFDGWIEVDGHLLPYLAEKRRLYTEIPGSVFVEEDGTRDAQREVLDLLGAHLPAKYPDIYRRSSTRIEVIGTEAGTAGGFSDAPLVAASLLVQEDLILMRRDESGWRLVAGSLCFPSSWSLIEKFGRPLQEIHAPVPGFGPGTRPADLINRMFDGLQGQAVERCNWSIQAGDALYHPLSNLQRIDRATHRPSKFSDGDIDARAFIRVERQTLRKLPASRDVLFTIRIHLDPLVVLARHPDRARLAASFAAQLLALDEAQLDYKGMTSDRDRLVAFLNQMANAA</sequence>
<protein>
    <recommendedName>
        <fullName evidence="3">DUF3445 domain-containing protein</fullName>
    </recommendedName>
</protein>
<gene>
    <name evidence="1" type="ORF">MESS2_1590019</name>
</gene>
<dbReference type="Proteomes" id="UP000012062">
    <property type="component" value="Unassembled WGS sequence"/>
</dbReference>
<dbReference type="STRING" id="1297569.MESS2_1590019"/>
<dbReference type="EMBL" id="CAUM01000067">
    <property type="protein sequence ID" value="CCV05512.1"/>
    <property type="molecule type" value="Genomic_DNA"/>
</dbReference>
<name>M5EMF8_9HYPH</name>
<keyword evidence="2" id="KW-1185">Reference proteome</keyword>
<dbReference type="OrthoDB" id="5242510at2"/>
<evidence type="ECO:0008006" key="3">
    <source>
        <dbReference type="Google" id="ProtNLM"/>
    </source>
</evidence>
<dbReference type="RefSeq" id="WP_008874460.1">
    <property type="nucleotide sequence ID" value="NZ_CAUM01000067.1"/>
</dbReference>
<evidence type="ECO:0000313" key="1">
    <source>
        <dbReference type="EMBL" id="CCV05512.1"/>
    </source>
</evidence>